<feature type="active site" description="Proton donor/acceptor" evidence="4">
    <location>
        <position position="139"/>
    </location>
</feature>
<dbReference type="GO" id="GO:0008840">
    <property type="term" value="F:4-hydroxy-tetrahydrodipicolinate synthase activity"/>
    <property type="evidence" value="ECO:0007669"/>
    <property type="project" value="TreeGrafter"/>
</dbReference>
<feature type="binding site" evidence="5">
    <location>
        <position position="213"/>
    </location>
    <ligand>
        <name>pyruvate</name>
        <dbReference type="ChEBI" id="CHEBI:15361"/>
    </ligand>
</feature>
<sequence length="323" mass="34126">MNRHDVDWLGYWPAAPTPFTSAGDLDETALAQLMELYVSQGVHGVLLNGSTGEWFSQTPEERRRVAEIAVDAVDGRIPVVVGVTSYTIAESSELARHAARAGAAGALATPPPYVHPSAAEIVAFYEQVSSATELPFMVYNWPRGTAVDMAQVPGLMSALADIPHVAAIKDSTGDWNAMVSTLEEVGDRVRVFGSLAHRKGLALMLGLGGDGAIDGGGVGAPYAVPFFDAVADGNAELARYWVDKYQAISGRLIAPDYAGRFASPISQLKAAMWLLGQPGGVVREPLSPLVEPRAVAAIAEILREAGLIVREARLRAALAGEIA</sequence>
<dbReference type="PIRSF" id="PIRSF001365">
    <property type="entry name" value="DHDPS"/>
    <property type="match status" value="1"/>
</dbReference>
<comment type="similarity">
    <text evidence="1 3">Belongs to the DapA family.</text>
</comment>
<evidence type="ECO:0000256" key="1">
    <source>
        <dbReference type="ARBA" id="ARBA00007592"/>
    </source>
</evidence>
<gene>
    <name evidence="6" type="ORF">N8K70_00875</name>
</gene>
<dbReference type="Gene3D" id="3.20.20.70">
    <property type="entry name" value="Aldolase class I"/>
    <property type="match status" value="1"/>
</dbReference>
<dbReference type="PRINTS" id="PR00146">
    <property type="entry name" value="DHPICSNTHASE"/>
</dbReference>
<feature type="active site" description="Schiff-base intermediate with substrate" evidence="4">
    <location>
        <position position="169"/>
    </location>
</feature>
<keyword evidence="2 3" id="KW-0456">Lyase</keyword>
<keyword evidence="7" id="KW-1185">Reference proteome</keyword>
<dbReference type="EMBL" id="CP118157">
    <property type="protein sequence ID" value="WOF23255.1"/>
    <property type="molecule type" value="Genomic_DNA"/>
</dbReference>
<evidence type="ECO:0000256" key="3">
    <source>
        <dbReference type="PIRNR" id="PIRNR001365"/>
    </source>
</evidence>
<reference evidence="6 7" key="1">
    <citation type="submission" date="2023-02" db="EMBL/GenBank/DDBJ databases">
        <title>Microbacterium betulae sp. nov., isolated from birch wood.</title>
        <authorList>
            <person name="Pasciak M."/>
            <person name="Pawlik K.J."/>
            <person name="Martynowski D."/>
            <person name="Laczmanski L."/>
            <person name="Ciekot J."/>
            <person name="Szponar B."/>
            <person name="Wojcik-Fatla A."/>
            <person name="Mackiewicz B."/>
            <person name="Farian E."/>
            <person name="Cholewa G."/>
            <person name="Cholewa A."/>
            <person name="Dutkiewicz J."/>
        </authorList>
    </citation>
    <scope>NUCLEOTIDE SEQUENCE [LARGE SCALE GENOMIC DNA]</scope>
    <source>
        <strain evidence="6 7">AB</strain>
    </source>
</reference>
<proteinExistence type="inferred from homology"/>
<evidence type="ECO:0000313" key="6">
    <source>
        <dbReference type="EMBL" id="WOF23255.1"/>
    </source>
</evidence>
<evidence type="ECO:0000256" key="2">
    <source>
        <dbReference type="ARBA" id="ARBA00023239"/>
    </source>
</evidence>
<dbReference type="CDD" id="cd00408">
    <property type="entry name" value="DHDPS-like"/>
    <property type="match status" value="1"/>
</dbReference>
<evidence type="ECO:0000313" key="7">
    <source>
        <dbReference type="Proteomes" id="UP001305498"/>
    </source>
</evidence>
<protein>
    <submittedName>
        <fullName evidence="6">Dihydrodipicolinate synthase family protein</fullName>
    </submittedName>
</protein>
<dbReference type="PANTHER" id="PTHR12128">
    <property type="entry name" value="DIHYDRODIPICOLINATE SYNTHASE"/>
    <property type="match status" value="1"/>
</dbReference>
<feature type="binding site" evidence="5">
    <location>
        <position position="51"/>
    </location>
    <ligand>
        <name>pyruvate</name>
        <dbReference type="ChEBI" id="CHEBI:15361"/>
    </ligand>
</feature>
<accession>A0AA97FJ62</accession>
<dbReference type="AlphaFoldDB" id="A0AA97FJ62"/>
<dbReference type="PANTHER" id="PTHR12128:SF66">
    <property type="entry name" value="4-HYDROXY-2-OXOGLUTARATE ALDOLASE, MITOCHONDRIAL"/>
    <property type="match status" value="1"/>
</dbReference>
<dbReference type="Proteomes" id="UP001305498">
    <property type="component" value="Chromosome"/>
</dbReference>
<dbReference type="SUPFAM" id="SSF51569">
    <property type="entry name" value="Aldolase"/>
    <property type="match status" value="1"/>
</dbReference>
<name>A0AA97FJ62_9MICO</name>
<dbReference type="SMART" id="SM01130">
    <property type="entry name" value="DHDPS"/>
    <property type="match status" value="1"/>
</dbReference>
<dbReference type="InterPro" id="IPR013785">
    <property type="entry name" value="Aldolase_TIM"/>
</dbReference>
<evidence type="ECO:0000256" key="5">
    <source>
        <dbReference type="PIRSR" id="PIRSR001365-2"/>
    </source>
</evidence>
<dbReference type="InterPro" id="IPR002220">
    <property type="entry name" value="DapA-like"/>
</dbReference>
<evidence type="ECO:0000256" key="4">
    <source>
        <dbReference type="PIRSR" id="PIRSR001365-1"/>
    </source>
</evidence>
<dbReference type="RefSeq" id="WP_317139726.1">
    <property type="nucleotide sequence ID" value="NZ_CP118157.1"/>
</dbReference>
<dbReference type="KEGG" id="mbet:N8K70_00875"/>
<dbReference type="Pfam" id="PF00701">
    <property type="entry name" value="DHDPS"/>
    <property type="match status" value="1"/>
</dbReference>
<organism evidence="6 7">
    <name type="scientific">Microbacterium betulae</name>
    <dbReference type="NCBI Taxonomy" id="2981139"/>
    <lineage>
        <taxon>Bacteria</taxon>
        <taxon>Bacillati</taxon>
        <taxon>Actinomycetota</taxon>
        <taxon>Actinomycetes</taxon>
        <taxon>Micrococcales</taxon>
        <taxon>Microbacteriaceae</taxon>
        <taxon>Microbacterium</taxon>
    </lineage>
</organism>